<dbReference type="Proteomes" id="UP000735302">
    <property type="component" value="Unassembled WGS sequence"/>
</dbReference>
<proteinExistence type="predicted"/>
<organism evidence="1 2">
    <name type="scientific">Plakobranchus ocellatus</name>
    <dbReference type="NCBI Taxonomy" id="259542"/>
    <lineage>
        <taxon>Eukaryota</taxon>
        <taxon>Metazoa</taxon>
        <taxon>Spiralia</taxon>
        <taxon>Lophotrochozoa</taxon>
        <taxon>Mollusca</taxon>
        <taxon>Gastropoda</taxon>
        <taxon>Heterobranchia</taxon>
        <taxon>Euthyneura</taxon>
        <taxon>Panpulmonata</taxon>
        <taxon>Sacoglossa</taxon>
        <taxon>Placobranchoidea</taxon>
        <taxon>Plakobranchidae</taxon>
        <taxon>Plakobranchus</taxon>
    </lineage>
</organism>
<comment type="caution">
    <text evidence="1">The sequence shown here is derived from an EMBL/GenBank/DDBJ whole genome shotgun (WGS) entry which is preliminary data.</text>
</comment>
<gene>
    <name evidence="1" type="ORF">PoB_003739400</name>
</gene>
<dbReference type="AlphaFoldDB" id="A0AAV4AXM1"/>
<protein>
    <submittedName>
        <fullName evidence="1">Uncharacterized protein</fullName>
    </submittedName>
</protein>
<reference evidence="1 2" key="1">
    <citation type="journal article" date="2021" name="Elife">
        <title>Chloroplast acquisition without the gene transfer in kleptoplastic sea slugs, Plakobranchus ocellatus.</title>
        <authorList>
            <person name="Maeda T."/>
            <person name="Takahashi S."/>
            <person name="Yoshida T."/>
            <person name="Shimamura S."/>
            <person name="Takaki Y."/>
            <person name="Nagai Y."/>
            <person name="Toyoda A."/>
            <person name="Suzuki Y."/>
            <person name="Arimoto A."/>
            <person name="Ishii H."/>
            <person name="Satoh N."/>
            <person name="Nishiyama T."/>
            <person name="Hasebe M."/>
            <person name="Maruyama T."/>
            <person name="Minagawa J."/>
            <person name="Obokata J."/>
            <person name="Shigenobu S."/>
        </authorList>
    </citation>
    <scope>NUCLEOTIDE SEQUENCE [LARGE SCALE GENOMIC DNA]</scope>
</reference>
<dbReference type="EMBL" id="BLXT01004211">
    <property type="protein sequence ID" value="GFO10889.1"/>
    <property type="molecule type" value="Genomic_DNA"/>
</dbReference>
<name>A0AAV4AXM1_9GAST</name>
<evidence type="ECO:0000313" key="1">
    <source>
        <dbReference type="EMBL" id="GFO10889.1"/>
    </source>
</evidence>
<keyword evidence="2" id="KW-1185">Reference proteome</keyword>
<accession>A0AAV4AXM1</accession>
<sequence length="116" mass="12929">MEVQSFGLEKLLVFEVGDNVRTVRSIVCDFHPASRGEIKQTVENSVGLSNDHSSSSRRAIHAWSQSPRDLEIKLGCPRPDECDRSMDLLMAAIHQGWRAGSVLVRVRDGQRAEIQG</sequence>
<evidence type="ECO:0000313" key="2">
    <source>
        <dbReference type="Proteomes" id="UP000735302"/>
    </source>
</evidence>